<proteinExistence type="predicted"/>
<dbReference type="PANTHER" id="PTHR15591">
    <property type="entry name" value="RUN AND SH3 DOMAIN CONTAINING"/>
    <property type="match status" value="1"/>
</dbReference>
<sequence>MERQLAMNMLALLQQFRSKKSSTSNHREPPSEGEESGPNSTQSPNSRAKTDTGPQPSSMSSADTYSVRRHLITPETLELVNIVRKDLAMALKALLQHGLVRACVFFSVFDNRLISSKSLVACIVPTNKVISSQANACFGSCLMNITEWKHGKEYKLHSRQAVVGGVWVSRCTQQTSSTAKQTLLRTLHRIKTTHEPCRRSMDAMFKSLVCAGINQKRLIYWCRLITKSSSLVEEHYQSWAYVLKTGMDEALEHLERLNEYNFHIPEDLAIRHLTKINDAFGDT</sequence>
<reference evidence="3" key="1">
    <citation type="submission" date="2023-01" db="EMBL/GenBank/DDBJ databases">
        <title>Genome assembly of the deep-sea coral Lophelia pertusa.</title>
        <authorList>
            <person name="Herrera S."/>
            <person name="Cordes E."/>
        </authorList>
    </citation>
    <scope>NUCLEOTIDE SEQUENCE</scope>
    <source>
        <strain evidence="3">USNM1676648</strain>
        <tissue evidence="3">Polyp</tissue>
    </source>
</reference>
<feature type="domain" description="RUN" evidence="2">
    <location>
        <begin position="78"/>
        <end position="269"/>
    </location>
</feature>
<dbReference type="AlphaFoldDB" id="A0A9W9ZGB0"/>
<organism evidence="3 4">
    <name type="scientific">Desmophyllum pertusum</name>
    <dbReference type="NCBI Taxonomy" id="174260"/>
    <lineage>
        <taxon>Eukaryota</taxon>
        <taxon>Metazoa</taxon>
        <taxon>Cnidaria</taxon>
        <taxon>Anthozoa</taxon>
        <taxon>Hexacorallia</taxon>
        <taxon>Scleractinia</taxon>
        <taxon>Caryophylliina</taxon>
        <taxon>Caryophylliidae</taxon>
        <taxon>Desmophyllum</taxon>
    </lineage>
</organism>
<name>A0A9W9ZGB0_9CNID</name>
<dbReference type="OrthoDB" id="10068328at2759"/>
<keyword evidence="4" id="KW-1185">Reference proteome</keyword>
<dbReference type="PROSITE" id="PS50826">
    <property type="entry name" value="RUN"/>
    <property type="match status" value="1"/>
</dbReference>
<dbReference type="Proteomes" id="UP001163046">
    <property type="component" value="Unassembled WGS sequence"/>
</dbReference>
<comment type="caution">
    <text evidence="3">The sequence shown here is derived from an EMBL/GenBank/DDBJ whole genome shotgun (WGS) entry which is preliminary data.</text>
</comment>
<dbReference type="Pfam" id="PF02759">
    <property type="entry name" value="RUN"/>
    <property type="match status" value="1"/>
</dbReference>
<feature type="region of interest" description="Disordered" evidence="1">
    <location>
        <begin position="16"/>
        <end position="65"/>
    </location>
</feature>
<protein>
    <submittedName>
        <fullName evidence="3">Rab GTPase binding</fullName>
    </submittedName>
</protein>
<dbReference type="EMBL" id="MU826351">
    <property type="protein sequence ID" value="KAJ7380930.1"/>
    <property type="molecule type" value="Genomic_DNA"/>
</dbReference>
<feature type="compositionally biased region" description="Polar residues" evidence="1">
    <location>
        <begin position="39"/>
        <end position="64"/>
    </location>
</feature>
<dbReference type="Gene3D" id="1.20.58.900">
    <property type="match status" value="1"/>
</dbReference>
<evidence type="ECO:0000313" key="4">
    <source>
        <dbReference type="Proteomes" id="UP001163046"/>
    </source>
</evidence>
<dbReference type="SUPFAM" id="SSF140741">
    <property type="entry name" value="RUN domain-like"/>
    <property type="match status" value="1"/>
</dbReference>
<evidence type="ECO:0000256" key="1">
    <source>
        <dbReference type="SAM" id="MobiDB-lite"/>
    </source>
</evidence>
<dbReference type="PANTHER" id="PTHR15591:SF19">
    <property type="entry name" value="RUN DOMAIN-CONTAINING PROTEIN 1 ISOFORM X1"/>
    <property type="match status" value="1"/>
</dbReference>
<gene>
    <name evidence="3" type="primary">RUNDC1_2</name>
    <name evidence="3" type="ORF">OS493_004517</name>
</gene>
<dbReference type="InterPro" id="IPR047343">
    <property type="entry name" value="RUSC1_2"/>
</dbReference>
<dbReference type="InterPro" id="IPR004012">
    <property type="entry name" value="Run_dom"/>
</dbReference>
<dbReference type="InterPro" id="IPR037213">
    <property type="entry name" value="Run_dom_sf"/>
</dbReference>
<dbReference type="SMART" id="SM00593">
    <property type="entry name" value="RUN"/>
    <property type="match status" value="1"/>
</dbReference>
<evidence type="ECO:0000313" key="3">
    <source>
        <dbReference type="EMBL" id="KAJ7380930.1"/>
    </source>
</evidence>
<accession>A0A9W9ZGB0</accession>
<evidence type="ECO:0000259" key="2">
    <source>
        <dbReference type="PROSITE" id="PS50826"/>
    </source>
</evidence>